<dbReference type="EMBL" id="ML977558">
    <property type="protein sequence ID" value="KAF2007017.1"/>
    <property type="molecule type" value="Genomic_DNA"/>
</dbReference>
<evidence type="ECO:0000256" key="2">
    <source>
        <dbReference type="SAM" id="SignalP"/>
    </source>
</evidence>
<proteinExistence type="predicted"/>
<keyword evidence="4" id="KW-1185">Reference proteome</keyword>
<feature type="signal peptide" evidence="2">
    <location>
        <begin position="1"/>
        <end position="20"/>
    </location>
</feature>
<keyword evidence="2" id="KW-0732">Signal</keyword>
<feature type="compositionally biased region" description="Low complexity" evidence="1">
    <location>
        <begin position="103"/>
        <end position="148"/>
    </location>
</feature>
<sequence>MLFNTLHLLFALSISTLTNALPLDGSPRKHLVPRAKSYAIVNVDGGSTAPPEAEVTTTVVKEKTKTRTVEVTPVAPTVTDTIAVAEPTPAPTPTRTPTPTPSPKSSSSSSSATSTSASSSSSSQTSSTSTSQPPPSSSEEPSSSTGPSIVTVTITASDASPTEYYDNGLWHTRYAINSFDATVVTSVAETLSPSMTEVSSTSLAFPTLEPSTRNYNHTQIPRR</sequence>
<feature type="region of interest" description="Disordered" evidence="1">
    <location>
        <begin position="76"/>
        <end position="148"/>
    </location>
</feature>
<feature type="compositionally biased region" description="Low complexity" evidence="1">
    <location>
        <begin position="76"/>
        <end position="87"/>
    </location>
</feature>
<evidence type="ECO:0000256" key="1">
    <source>
        <dbReference type="SAM" id="MobiDB-lite"/>
    </source>
</evidence>
<feature type="compositionally biased region" description="Pro residues" evidence="1">
    <location>
        <begin position="88"/>
        <end position="102"/>
    </location>
</feature>
<accession>A0A6A5WZP8</accession>
<organism evidence="3 4">
    <name type="scientific">Amniculicola lignicola CBS 123094</name>
    <dbReference type="NCBI Taxonomy" id="1392246"/>
    <lineage>
        <taxon>Eukaryota</taxon>
        <taxon>Fungi</taxon>
        <taxon>Dikarya</taxon>
        <taxon>Ascomycota</taxon>
        <taxon>Pezizomycotina</taxon>
        <taxon>Dothideomycetes</taxon>
        <taxon>Pleosporomycetidae</taxon>
        <taxon>Pleosporales</taxon>
        <taxon>Amniculicolaceae</taxon>
        <taxon>Amniculicola</taxon>
    </lineage>
</organism>
<dbReference type="OrthoDB" id="3798369at2759"/>
<protein>
    <recommendedName>
        <fullName evidence="5">REJ domain-containing protein</fullName>
    </recommendedName>
</protein>
<evidence type="ECO:0008006" key="5">
    <source>
        <dbReference type="Google" id="ProtNLM"/>
    </source>
</evidence>
<evidence type="ECO:0000313" key="3">
    <source>
        <dbReference type="EMBL" id="KAF2007017.1"/>
    </source>
</evidence>
<gene>
    <name evidence="3" type="ORF">P154DRAFT_180915</name>
</gene>
<name>A0A6A5WZP8_9PLEO</name>
<feature type="chain" id="PRO_5025680704" description="REJ domain-containing protein" evidence="2">
    <location>
        <begin position="21"/>
        <end position="223"/>
    </location>
</feature>
<evidence type="ECO:0000313" key="4">
    <source>
        <dbReference type="Proteomes" id="UP000799779"/>
    </source>
</evidence>
<reference evidence="3" key="1">
    <citation type="journal article" date="2020" name="Stud. Mycol.">
        <title>101 Dothideomycetes genomes: a test case for predicting lifestyles and emergence of pathogens.</title>
        <authorList>
            <person name="Haridas S."/>
            <person name="Albert R."/>
            <person name="Binder M."/>
            <person name="Bloem J."/>
            <person name="Labutti K."/>
            <person name="Salamov A."/>
            <person name="Andreopoulos B."/>
            <person name="Baker S."/>
            <person name="Barry K."/>
            <person name="Bills G."/>
            <person name="Bluhm B."/>
            <person name="Cannon C."/>
            <person name="Castanera R."/>
            <person name="Culley D."/>
            <person name="Daum C."/>
            <person name="Ezra D."/>
            <person name="Gonzalez J."/>
            <person name="Henrissat B."/>
            <person name="Kuo A."/>
            <person name="Liang C."/>
            <person name="Lipzen A."/>
            <person name="Lutzoni F."/>
            <person name="Magnuson J."/>
            <person name="Mondo S."/>
            <person name="Nolan M."/>
            <person name="Ohm R."/>
            <person name="Pangilinan J."/>
            <person name="Park H.-J."/>
            <person name="Ramirez L."/>
            <person name="Alfaro M."/>
            <person name="Sun H."/>
            <person name="Tritt A."/>
            <person name="Yoshinaga Y."/>
            <person name="Zwiers L.-H."/>
            <person name="Turgeon B."/>
            <person name="Goodwin S."/>
            <person name="Spatafora J."/>
            <person name="Crous P."/>
            <person name="Grigoriev I."/>
        </authorList>
    </citation>
    <scope>NUCLEOTIDE SEQUENCE</scope>
    <source>
        <strain evidence="3">CBS 123094</strain>
    </source>
</reference>
<dbReference type="Proteomes" id="UP000799779">
    <property type="component" value="Unassembled WGS sequence"/>
</dbReference>
<dbReference type="AlphaFoldDB" id="A0A6A5WZP8"/>